<dbReference type="EMBL" id="BSOS01000090">
    <property type="protein sequence ID" value="GLR68429.1"/>
    <property type="molecule type" value="Genomic_DNA"/>
</dbReference>
<dbReference type="InterPro" id="IPR002078">
    <property type="entry name" value="Sigma_54_int"/>
</dbReference>
<reference evidence="10" key="1">
    <citation type="journal article" date="2019" name="Int. J. Syst. Evol. Microbiol.">
        <title>The Global Catalogue of Microorganisms (GCM) 10K type strain sequencing project: providing services to taxonomists for standard genome sequencing and annotation.</title>
        <authorList>
            <consortium name="The Broad Institute Genomics Platform"/>
            <consortium name="The Broad Institute Genome Sequencing Center for Infectious Disease"/>
            <person name="Wu L."/>
            <person name="Ma J."/>
        </authorList>
    </citation>
    <scope>NUCLEOTIDE SEQUENCE [LARGE SCALE GENOMIC DNA]</scope>
    <source>
        <strain evidence="10">NBRC 112502</strain>
    </source>
</reference>
<dbReference type="Gene3D" id="1.10.10.60">
    <property type="entry name" value="Homeodomain-like"/>
    <property type="match status" value="1"/>
</dbReference>
<evidence type="ECO:0000256" key="4">
    <source>
        <dbReference type="ARBA" id="ARBA00023015"/>
    </source>
</evidence>
<dbReference type="InterPro" id="IPR025662">
    <property type="entry name" value="Sigma_54_int_dom_ATP-bd_1"/>
</dbReference>
<dbReference type="Pfam" id="PF25601">
    <property type="entry name" value="AAA_lid_14"/>
    <property type="match status" value="1"/>
</dbReference>
<keyword evidence="4" id="KW-0805">Transcription regulation</keyword>
<accession>A0ABQ6AE87</accession>
<comment type="caution">
    <text evidence="9">The sequence shown here is derived from an EMBL/GenBank/DDBJ whole genome shotgun (WGS) entry which is preliminary data.</text>
</comment>
<evidence type="ECO:0000256" key="1">
    <source>
        <dbReference type="ARBA" id="ARBA00022741"/>
    </source>
</evidence>
<sequence>MPELARVDGPHMGQTQLRAATDRRATLIAQARPVIDYIYSQIRDSGCVMLLSDENGYLLESAGDTDFCTRAAQVALQPGACWAENTRGTNAVGTALIEGRPIVVNGTEHYLRHNNFLACAAAPLVEPGGRMLGVIDISCDARRYHPHTFGLVRAAAQMIENRIFELTFVNQMKLRFHLSSACLGSVMEGTLALSEDGRIIGANRTGFHLLGLTPADIGERDIASALGIGLRELLDLNRHAQGRPVALHRRGSESMFIMVEHVRPPQFLPGNLPAVAPKTTTEDALGALDTGDARVHTAIAQARRVLGRKVPILLQGETGAGKDVFARAIHASSGRAQKPFVAVNCAALPESLIESELFGHAPGSFTGARREGALGRIREAHGGTLFLDEIGDMPLHMQTRLLRVLEDGYVTPIGGKPVPVDFLLISATHCDLKARIGTQEFRADLYYRLNGLTIALPPARERTDLPELIERILAREALERGDGTQLQLAPELAGAFARYPWPGNLRQLAGMLRTACLMLDTGDTELRLEHLSEEAQAELNRKHTAPPPTARPVTLRARADALIGNAVAETGGNVAAAARKLGISRNTLYRRLAAGAIPPEATKTLQPRKLNS</sequence>
<dbReference type="Pfam" id="PF01590">
    <property type="entry name" value="GAF"/>
    <property type="match status" value="1"/>
</dbReference>
<dbReference type="SUPFAM" id="SSF52540">
    <property type="entry name" value="P-loop containing nucleoside triphosphate hydrolases"/>
    <property type="match status" value="1"/>
</dbReference>
<dbReference type="InterPro" id="IPR003593">
    <property type="entry name" value="AAA+_ATPase"/>
</dbReference>
<dbReference type="PANTHER" id="PTHR32071:SF77">
    <property type="entry name" value="TRANSCRIPTIONAL REGULATORY PROTEIN"/>
    <property type="match status" value="1"/>
</dbReference>
<feature type="domain" description="Sigma-54 factor interaction" evidence="8">
    <location>
        <begin position="288"/>
        <end position="517"/>
    </location>
</feature>
<evidence type="ECO:0000256" key="3">
    <source>
        <dbReference type="ARBA" id="ARBA00023012"/>
    </source>
</evidence>
<evidence type="ECO:0000256" key="2">
    <source>
        <dbReference type="ARBA" id="ARBA00022840"/>
    </source>
</evidence>
<dbReference type="SUPFAM" id="SSF55781">
    <property type="entry name" value="GAF domain-like"/>
    <property type="match status" value="1"/>
</dbReference>
<dbReference type="Gene3D" id="3.40.50.300">
    <property type="entry name" value="P-loop containing nucleotide triphosphate hydrolases"/>
    <property type="match status" value="1"/>
</dbReference>
<keyword evidence="5" id="KW-0238">DNA-binding</keyword>
<evidence type="ECO:0000256" key="5">
    <source>
        <dbReference type="ARBA" id="ARBA00023125"/>
    </source>
</evidence>
<dbReference type="Gene3D" id="3.30.450.40">
    <property type="match status" value="1"/>
</dbReference>
<keyword evidence="3" id="KW-0902">Two-component regulatory system</keyword>
<evidence type="ECO:0000256" key="6">
    <source>
        <dbReference type="ARBA" id="ARBA00023159"/>
    </source>
</evidence>
<evidence type="ECO:0000313" key="9">
    <source>
        <dbReference type="EMBL" id="GLR68429.1"/>
    </source>
</evidence>
<evidence type="ECO:0000313" key="10">
    <source>
        <dbReference type="Proteomes" id="UP001156641"/>
    </source>
</evidence>
<keyword evidence="7" id="KW-0804">Transcription</keyword>
<protein>
    <submittedName>
        <fullName evidence="9">Sigma-54-dependent Fis family transcriptional regulator</fullName>
    </submittedName>
</protein>
<dbReference type="Pfam" id="PF02954">
    <property type="entry name" value="HTH_8"/>
    <property type="match status" value="1"/>
</dbReference>
<dbReference type="Proteomes" id="UP001156641">
    <property type="component" value="Unassembled WGS sequence"/>
</dbReference>
<dbReference type="InterPro" id="IPR003018">
    <property type="entry name" value="GAF"/>
</dbReference>
<dbReference type="InterPro" id="IPR009057">
    <property type="entry name" value="Homeodomain-like_sf"/>
</dbReference>
<keyword evidence="10" id="KW-1185">Reference proteome</keyword>
<dbReference type="Gene3D" id="1.10.8.60">
    <property type="match status" value="1"/>
</dbReference>
<keyword evidence="1" id="KW-0547">Nucleotide-binding</keyword>
<organism evidence="9 10">
    <name type="scientific">Acidocella aquatica</name>
    <dbReference type="NCBI Taxonomy" id="1922313"/>
    <lineage>
        <taxon>Bacteria</taxon>
        <taxon>Pseudomonadati</taxon>
        <taxon>Pseudomonadota</taxon>
        <taxon>Alphaproteobacteria</taxon>
        <taxon>Acetobacterales</taxon>
        <taxon>Acidocellaceae</taxon>
        <taxon>Acidocella</taxon>
    </lineage>
</organism>
<evidence type="ECO:0000259" key="8">
    <source>
        <dbReference type="PROSITE" id="PS50045"/>
    </source>
</evidence>
<dbReference type="Pfam" id="PF00158">
    <property type="entry name" value="Sigma54_activat"/>
    <property type="match status" value="1"/>
</dbReference>
<dbReference type="PROSITE" id="PS00675">
    <property type="entry name" value="SIGMA54_INTERACT_1"/>
    <property type="match status" value="1"/>
</dbReference>
<evidence type="ECO:0000256" key="7">
    <source>
        <dbReference type="ARBA" id="ARBA00023163"/>
    </source>
</evidence>
<keyword evidence="2" id="KW-0067">ATP-binding</keyword>
<dbReference type="SUPFAM" id="SSF46689">
    <property type="entry name" value="Homeodomain-like"/>
    <property type="match status" value="1"/>
</dbReference>
<dbReference type="SMART" id="SM00382">
    <property type="entry name" value="AAA"/>
    <property type="match status" value="1"/>
</dbReference>
<keyword evidence="6" id="KW-0010">Activator</keyword>
<gene>
    <name evidence="9" type="ORF">GCM10010909_31100</name>
</gene>
<dbReference type="InterPro" id="IPR029016">
    <property type="entry name" value="GAF-like_dom_sf"/>
</dbReference>
<dbReference type="InterPro" id="IPR058031">
    <property type="entry name" value="AAA_lid_NorR"/>
</dbReference>
<dbReference type="InterPro" id="IPR002197">
    <property type="entry name" value="HTH_Fis"/>
</dbReference>
<dbReference type="InterPro" id="IPR027417">
    <property type="entry name" value="P-loop_NTPase"/>
</dbReference>
<dbReference type="PANTHER" id="PTHR32071">
    <property type="entry name" value="TRANSCRIPTIONAL REGULATORY PROTEIN"/>
    <property type="match status" value="1"/>
</dbReference>
<dbReference type="PRINTS" id="PR01590">
    <property type="entry name" value="HTHFIS"/>
</dbReference>
<dbReference type="PROSITE" id="PS00676">
    <property type="entry name" value="SIGMA54_INTERACT_2"/>
    <property type="match status" value="1"/>
</dbReference>
<proteinExistence type="predicted"/>
<dbReference type="CDD" id="cd00009">
    <property type="entry name" value="AAA"/>
    <property type="match status" value="1"/>
</dbReference>
<dbReference type="PROSITE" id="PS50045">
    <property type="entry name" value="SIGMA54_INTERACT_4"/>
    <property type="match status" value="1"/>
</dbReference>
<dbReference type="InterPro" id="IPR025943">
    <property type="entry name" value="Sigma_54_int_dom_ATP-bd_2"/>
</dbReference>
<name>A0ABQ6AE87_9PROT</name>